<dbReference type="Proteomes" id="UP001140091">
    <property type="component" value="Unassembled WGS sequence"/>
</dbReference>
<feature type="non-terminal residue" evidence="1">
    <location>
        <position position="340"/>
    </location>
</feature>
<gene>
    <name evidence="1" type="ORF">H1R20_g15024</name>
</gene>
<dbReference type="InterPro" id="IPR015943">
    <property type="entry name" value="WD40/YVTN_repeat-like_dom_sf"/>
</dbReference>
<organism evidence="1 2">
    <name type="scientific">Candolleomyces eurysporus</name>
    <dbReference type="NCBI Taxonomy" id="2828524"/>
    <lineage>
        <taxon>Eukaryota</taxon>
        <taxon>Fungi</taxon>
        <taxon>Dikarya</taxon>
        <taxon>Basidiomycota</taxon>
        <taxon>Agaricomycotina</taxon>
        <taxon>Agaricomycetes</taxon>
        <taxon>Agaricomycetidae</taxon>
        <taxon>Agaricales</taxon>
        <taxon>Agaricineae</taxon>
        <taxon>Psathyrellaceae</taxon>
        <taxon>Candolleomyces</taxon>
    </lineage>
</organism>
<keyword evidence="2" id="KW-1185">Reference proteome</keyword>
<dbReference type="SUPFAM" id="SSF50978">
    <property type="entry name" value="WD40 repeat-like"/>
    <property type="match status" value="1"/>
</dbReference>
<accession>A0A9W8M9V5</accession>
<dbReference type="AlphaFoldDB" id="A0A9W8M9V5"/>
<evidence type="ECO:0000313" key="2">
    <source>
        <dbReference type="Proteomes" id="UP001140091"/>
    </source>
</evidence>
<dbReference type="InterPro" id="IPR036322">
    <property type="entry name" value="WD40_repeat_dom_sf"/>
</dbReference>
<evidence type="ECO:0000313" key="1">
    <source>
        <dbReference type="EMBL" id="KAJ2922072.1"/>
    </source>
</evidence>
<proteinExistence type="predicted"/>
<reference evidence="1" key="1">
    <citation type="submission" date="2022-06" db="EMBL/GenBank/DDBJ databases">
        <title>Genome Sequence of Candolleomyces eurysporus.</title>
        <authorList>
            <person name="Buettner E."/>
        </authorList>
    </citation>
    <scope>NUCLEOTIDE SEQUENCE</scope>
    <source>
        <strain evidence="1">VTCC 930004</strain>
    </source>
</reference>
<protein>
    <submittedName>
        <fullName evidence="1">Uncharacterized protein</fullName>
    </submittedName>
</protein>
<dbReference type="Gene3D" id="2.130.10.10">
    <property type="entry name" value="YVTN repeat-like/Quinoprotein amine dehydrogenase"/>
    <property type="match status" value="1"/>
</dbReference>
<comment type="caution">
    <text evidence="1">The sequence shown here is derived from an EMBL/GenBank/DDBJ whole genome shotgun (WGS) entry which is preliminary data.</text>
</comment>
<dbReference type="EMBL" id="JANBPK010001517">
    <property type="protein sequence ID" value="KAJ2922072.1"/>
    <property type="molecule type" value="Genomic_DNA"/>
</dbReference>
<sequence>MVVYRLDDRSPGEEITFMTWSTADFLLGTNAGDVKVVRVNEEEMTFDGFQASHHGINFMALDRAGRLLAVVARKSELCIWNWTDEDGWSREHRLPAPDSRLAVGEPVAITSLNWSNVEEGTLIVSYLNHGVLQWKVATQTFDSLLNIDKVYSGSLSPDGRFFAIPNRKLTFDLHDLRSKSKVDTFKDPEALTHSASLLTQQLRPGVFLHEGRYFVGASVGKINLWNTTRNIRAQHLNLGEDFIDAPVAFLTVSQTGADDLIDNFRIATCVQGPKQQIEVWKAREYLKAANILPAAVAGNAAPVTDYWMNRGCQAATVVAGLIGGIIGGAAVRAFANGLPP</sequence>
<dbReference type="OrthoDB" id="3238562at2759"/>
<name>A0A9W8M9V5_9AGAR</name>